<dbReference type="RefSeq" id="WP_380937974.1">
    <property type="nucleotide sequence ID" value="NZ_JBHUFC010000001.1"/>
</dbReference>
<proteinExistence type="predicted"/>
<evidence type="ECO:0000313" key="6">
    <source>
        <dbReference type="EMBL" id="MFD1786210.1"/>
    </source>
</evidence>
<evidence type="ECO:0000256" key="4">
    <source>
        <dbReference type="PROSITE-ProRule" id="PRU00433"/>
    </source>
</evidence>
<evidence type="ECO:0000256" key="2">
    <source>
        <dbReference type="ARBA" id="ARBA00022723"/>
    </source>
</evidence>
<evidence type="ECO:0000259" key="5">
    <source>
        <dbReference type="PROSITE" id="PS51007"/>
    </source>
</evidence>
<protein>
    <submittedName>
        <fullName evidence="6">C-type cytochrome</fullName>
    </submittedName>
</protein>
<keyword evidence="3 4" id="KW-0408">Iron</keyword>
<dbReference type="EMBL" id="JBHUFC010000001">
    <property type="protein sequence ID" value="MFD1786210.1"/>
    <property type="molecule type" value="Genomic_DNA"/>
</dbReference>
<keyword evidence="2 4" id="KW-0479">Metal-binding</keyword>
<keyword evidence="7" id="KW-1185">Reference proteome</keyword>
<accession>A0ABW4N7X0</accession>
<reference evidence="7" key="1">
    <citation type="journal article" date="2019" name="Int. J. Syst. Evol. Microbiol.">
        <title>The Global Catalogue of Microorganisms (GCM) 10K type strain sequencing project: providing services to taxonomists for standard genome sequencing and annotation.</title>
        <authorList>
            <consortium name="The Broad Institute Genomics Platform"/>
            <consortium name="The Broad Institute Genome Sequencing Center for Infectious Disease"/>
            <person name="Wu L."/>
            <person name="Ma J."/>
        </authorList>
    </citation>
    <scope>NUCLEOTIDE SEQUENCE [LARGE SCALE GENOMIC DNA]</scope>
    <source>
        <strain evidence="7">Q85</strain>
    </source>
</reference>
<dbReference type="Proteomes" id="UP001597283">
    <property type="component" value="Unassembled WGS sequence"/>
</dbReference>
<dbReference type="SUPFAM" id="SSF46626">
    <property type="entry name" value="Cytochrome c"/>
    <property type="match status" value="1"/>
</dbReference>
<dbReference type="PROSITE" id="PS51007">
    <property type="entry name" value="CYTC"/>
    <property type="match status" value="1"/>
</dbReference>
<evidence type="ECO:0000313" key="7">
    <source>
        <dbReference type="Proteomes" id="UP001597283"/>
    </source>
</evidence>
<organism evidence="6 7">
    <name type="scientific">Sphingomonas floccifaciens</name>
    <dbReference type="NCBI Taxonomy" id="1844115"/>
    <lineage>
        <taxon>Bacteria</taxon>
        <taxon>Pseudomonadati</taxon>
        <taxon>Pseudomonadota</taxon>
        <taxon>Alphaproteobacteria</taxon>
        <taxon>Sphingomonadales</taxon>
        <taxon>Sphingomonadaceae</taxon>
        <taxon>Sphingomonas</taxon>
    </lineage>
</organism>
<dbReference type="Gene3D" id="1.10.760.10">
    <property type="entry name" value="Cytochrome c-like domain"/>
    <property type="match status" value="1"/>
</dbReference>
<dbReference type="Pfam" id="PF13442">
    <property type="entry name" value="Cytochrome_CBB3"/>
    <property type="match status" value="1"/>
</dbReference>
<sequence length="121" mass="12505">MIVVAAASGAILYLQTRHAARTQADAMTAGSWRRGELAIARYQCGSCHIIPGISGATGAVGPDLTGVGTRAIIAGDQSNDPVALARFIAHPQRVRPGGAMPEMGVSDGEARDIAAYLYAQE</sequence>
<comment type="caution">
    <text evidence="6">The sequence shown here is derived from an EMBL/GenBank/DDBJ whole genome shotgun (WGS) entry which is preliminary data.</text>
</comment>
<gene>
    <name evidence="6" type="ORF">ACFSC3_01360</name>
</gene>
<evidence type="ECO:0000256" key="1">
    <source>
        <dbReference type="ARBA" id="ARBA00022617"/>
    </source>
</evidence>
<evidence type="ECO:0000256" key="3">
    <source>
        <dbReference type="ARBA" id="ARBA00023004"/>
    </source>
</evidence>
<dbReference type="InterPro" id="IPR009056">
    <property type="entry name" value="Cyt_c-like_dom"/>
</dbReference>
<keyword evidence="1 4" id="KW-0349">Heme</keyword>
<dbReference type="InterPro" id="IPR036909">
    <property type="entry name" value="Cyt_c-like_dom_sf"/>
</dbReference>
<name>A0ABW4N7X0_9SPHN</name>
<feature type="domain" description="Cytochrome c" evidence="5">
    <location>
        <begin position="30"/>
        <end position="121"/>
    </location>
</feature>